<evidence type="ECO:0000313" key="2">
    <source>
        <dbReference type="EMBL" id="OQK02692.1"/>
    </source>
</evidence>
<dbReference type="RefSeq" id="WP_005495348.1">
    <property type="nucleotide sequence ID" value="NZ_CP023248.2"/>
</dbReference>
<proteinExistence type="predicted"/>
<evidence type="ECO:0000313" key="3">
    <source>
        <dbReference type="Proteomes" id="UP000191946"/>
    </source>
</evidence>
<dbReference type="EMBL" id="LHQV01000006">
    <property type="protein sequence ID" value="OQK02692.1"/>
    <property type="molecule type" value="Genomic_DNA"/>
</dbReference>
<gene>
    <name evidence="2" type="ORF">AKG60_05500</name>
    <name evidence="1" type="ORF">YA91_18045</name>
</gene>
<dbReference type="Proteomes" id="UP000191946">
    <property type="component" value="Unassembled WGS sequence"/>
</dbReference>
<dbReference type="AlphaFoldDB" id="A0A249W6C0"/>
<sequence length="342" mass="38097">MSNTLIFDYAVSIDEAQAATRVDYSFLNRCLVMVKGKYVVPPPEGEAKATSKKSTKASEESAITDPSLYKVVPIYDSTSIANYTDNTEVPFLMKGGLESINLLILATEVDPVDEDVISFDPTDYFTLCFSADMTIEEAQAINFADFDGSKVYATADKALAEELNQTETAFIENSDSYQGAYEEVGHFLSRTYFRNCQYHVLSGDNETSTIWTVGEADDLFNKRISFFLNGSDGPTLGFFGNGGHAITKRYVDRLIHLEVQEAITAYIQTNEPNNTAVQRVNIEEAAAAVITKYEGYPYFYLDPDADNYINIMKSNELYYVNGAAKLKDAEPIWRAQIEVTEA</sequence>
<evidence type="ECO:0000313" key="1">
    <source>
        <dbReference type="EMBL" id="ASZ52315.1"/>
    </source>
</evidence>
<reference evidence="2 3" key="1">
    <citation type="submission" date="2015-08" db="EMBL/GenBank/DDBJ databases">
        <title>Draft Genome Sequences of Vibrio parahaemolyticus Strains.</title>
        <authorList>
            <person name="Gonzalez-Escalona N."/>
            <person name="DePaola A."/>
        </authorList>
    </citation>
    <scope>NUCLEOTIDE SEQUENCE [LARGE SCALE GENOMIC DNA]</scope>
    <source>
        <strain evidence="2 3">CFSAN001621</strain>
    </source>
</reference>
<name>A0A249W6C0_VIBPH</name>
<reference evidence="1" key="2">
    <citation type="submission" date="2017-09" db="EMBL/GenBank/DDBJ databases">
        <authorList>
            <person name="Ehlers B."/>
            <person name="Leendertz F.H."/>
        </authorList>
    </citation>
    <scope>NUCLEOTIDE SEQUENCE</scope>
    <source>
        <strain evidence="1">MAVP-26</strain>
    </source>
</reference>
<keyword evidence="3" id="KW-1185">Reference proteome</keyword>
<accession>A0A249W6C0</accession>
<dbReference type="EMBL" id="CP023248">
    <property type="protein sequence ID" value="ASZ52315.1"/>
    <property type="molecule type" value="Genomic_DNA"/>
</dbReference>
<protein>
    <submittedName>
        <fullName evidence="1">Uncharacterized protein</fullName>
    </submittedName>
</protein>
<organism evidence="1">
    <name type="scientific">Vibrio parahaemolyticus</name>
    <dbReference type="NCBI Taxonomy" id="670"/>
    <lineage>
        <taxon>Bacteria</taxon>
        <taxon>Pseudomonadati</taxon>
        <taxon>Pseudomonadota</taxon>
        <taxon>Gammaproteobacteria</taxon>
        <taxon>Vibrionales</taxon>
        <taxon>Vibrionaceae</taxon>
        <taxon>Vibrio</taxon>
    </lineage>
</organism>